<dbReference type="STRING" id="1542390.KX01_1305"/>
<feature type="domain" description="Alpha/beta hydrolase fold-3" evidence="2">
    <location>
        <begin position="73"/>
        <end position="276"/>
    </location>
</feature>
<proteinExistence type="predicted"/>
<dbReference type="AlphaFoldDB" id="A0A1J0KUK2"/>
<dbReference type="InterPro" id="IPR013094">
    <property type="entry name" value="AB_hydrolase_3"/>
</dbReference>
<dbReference type="EMBL" id="CP009654">
    <property type="protein sequence ID" value="APC97425.1"/>
    <property type="molecule type" value="Genomic_DNA"/>
</dbReference>
<reference evidence="4" key="1">
    <citation type="submission" date="2014-10" db="EMBL/GenBank/DDBJ databases">
        <authorList>
            <person name="Kuske C.R."/>
            <person name="Challacombe J.F."/>
            <person name="Daligault H.E."/>
            <person name="Davenport K.W."/>
            <person name="Johnson S.L."/>
            <person name="Siddaramappa S."/>
            <person name="Petersen J.M."/>
        </authorList>
    </citation>
    <scope>NUCLEOTIDE SEQUENCE [LARGE SCALE GENOMIC DNA]</scope>
    <source>
        <strain evidence="4">CA97-1460</strain>
    </source>
</reference>
<dbReference type="Pfam" id="PF07859">
    <property type="entry name" value="Abhydrolase_3"/>
    <property type="match status" value="1"/>
</dbReference>
<evidence type="ECO:0000313" key="4">
    <source>
        <dbReference type="Proteomes" id="UP000182521"/>
    </source>
</evidence>
<dbReference type="OrthoDB" id="5729797at2"/>
<dbReference type="RefSeq" id="WP_071664207.1">
    <property type="nucleotide sequence ID" value="NZ_CP009654.1"/>
</dbReference>
<dbReference type="Proteomes" id="UP000182521">
    <property type="component" value="Chromosome"/>
</dbReference>
<keyword evidence="4" id="KW-1185">Reference proteome</keyword>
<dbReference type="PANTHER" id="PTHR48081:SF8">
    <property type="entry name" value="ALPHA_BETA HYDROLASE FOLD-3 DOMAIN-CONTAINING PROTEIN-RELATED"/>
    <property type="match status" value="1"/>
</dbReference>
<dbReference type="Gene3D" id="3.40.50.1820">
    <property type="entry name" value="alpha/beta hydrolase"/>
    <property type="match status" value="1"/>
</dbReference>
<accession>A0A1J0KUK2</accession>
<sequence>MSYHPALAELFDNPEMRRLKKLDLRIQREEFKKLSLAAMENLKKPNIKEQDLKLENETILRHYQSKKPSNKALLFIHGGGWSLNSIDTYDHICRYLCDQGDFDIFSLEYGLAPEYKYPTAVNQSLYAYDWLYENAKKFSFAKENIFVMGDSAGGNLATIICHERQDNMPKAQILVYPAADMYTQYESIKRFGEHKYHLTSEWCELFLDAYLENKRQLKEPTCSPIFYKNTKQPDTLIIAATHDMLIDGIYAYEKKLKDEDVYVETHYDNEMYHGFISMIGMVPFENPKIALDKAIKFINER</sequence>
<dbReference type="GO" id="GO:0016787">
    <property type="term" value="F:hydrolase activity"/>
    <property type="evidence" value="ECO:0007669"/>
    <property type="project" value="UniProtKB-KW"/>
</dbReference>
<protein>
    <submittedName>
        <fullName evidence="3">Alpha/beta hydrolase fold family protein</fullName>
    </submittedName>
</protein>
<evidence type="ECO:0000313" key="3">
    <source>
        <dbReference type="EMBL" id="APC97425.1"/>
    </source>
</evidence>
<evidence type="ECO:0000259" key="2">
    <source>
        <dbReference type="Pfam" id="PF07859"/>
    </source>
</evidence>
<name>A0A1J0KUK2_9GAMM</name>
<evidence type="ECO:0000256" key="1">
    <source>
        <dbReference type="ARBA" id="ARBA00022801"/>
    </source>
</evidence>
<keyword evidence="1 3" id="KW-0378">Hydrolase</keyword>
<dbReference type="SUPFAM" id="SSF53474">
    <property type="entry name" value="alpha/beta-Hydrolases"/>
    <property type="match status" value="1"/>
</dbReference>
<organism evidence="3 4">
    <name type="scientific">Francisella frigiditurris</name>
    <dbReference type="NCBI Taxonomy" id="1542390"/>
    <lineage>
        <taxon>Bacteria</taxon>
        <taxon>Pseudomonadati</taxon>
        <taxon>Pseudomonadota</taxon>
        <taxon>Gammaproteobacteria</taxon>
        <taxon>Thiotrichales</taxon>
        <taxon>Francisellaceae</taxon>
        <taxon>Francisella</taxon>
    </lineage>
</organism>
<dbReference type="PANTHER" id="PTHR48081">
    <property type="entry name" value="AB HYDROLASE SUPERFAMILY PROTEIN C4A8.06C"/>
    <property type="match status" value="1"/>
</dbReference>
<gene>
    <name evidence="3" type="ORF">KX01_1305</name>
</gene>
<dbReference type="InterPro" id="IPR029058">
    <property type="entry name" value="AB_hydrolase_fold"/>
</dbReference>
<dbReference type="KEGG" id="frc:KX01_1305"/>
<dbReference type="InterPro" id="IPR050300">
    <property type="entry name" value="GDXG_lipolytic_enzyme"/>
</dbReference>